<dbReference type="InterPro" id="IPR000433">
    <property type="entry name" value="Znf_ZZ"/>
</dbReference>
<evidence type="ECO:0000256" key="2">
    <source>
        <dbReference type="ARBA" id="ARBA00022771"/>
    </source>
</evidence>
<keyword evidence="3" id="KW-0862">Zinc</keyword>
<keyword evidence="4" id="KW-0175">Coiled coil</keyword>
<proteinExistence type="predicted"/>
<feature type="domain" description="ZZ-type" evidence="5">
    <location>
        <begin position="457"/>
        <end position="499"/>
    </location>
</feature>
<feature type="domain" description="ZZ-type" evidence="5">
    <location>
        <begin position="381"/>
        <end position="421"/>
    </location>
</feature>
<dbReference type="AlphaFoldDB" id="I7MED4"/>
<dbReference type="SUPFAM" id="SSF57889">
    <property type="entry name" value="Cysteine-rich domain"/>
    <property type="match status" value="3"/>
</dbReference>
<organism evidence="6 7">
    <name type="scientific">Tetrahymena thermophila (strain SB210)</name>
    <dbReference type="NCBI Taxonomy" id="312017"/>
    <lineage>
        <taxon>Eukaryota</taxon>
        <taxon>Sar</taxon>
        <taxon>Alveolata</taxon>
        <taxon>Ciliophora</taxon>
        <taxon>Intramacronucleata</taxon>
        <taxon>Oligohymenophorea</taxon>
        <taxon>Hymenostomatida</taxon>
        <taxon>Tetrahymenina</taxon>
        <taxon>Tetrahymenidae</taxon>
        <taxon>Tetrahymena</taxon>
    </lineage>
</organism>
<dbReference type="OrthoDB" id="24526at2759"/>
<name>I7MED4_TETTS</name>
<dbReference type="InterPro" id="IPR046349">
    <property type="entry name" value="C1-like_sf"/>
</dbReference>
<dbReference type="eggNOG" id="ENOG502SEPA">
    <property type="taxonomic scope" value="Eukaryota"/>
</dbReference>
<dbReference type="InterPro" id="IPR043145">
    <property type="entry name" value="Znf_ZZ_sf"/>
</dbReference>
<evidence type="ECO:0000259" key="5">
    <source>
        <dbReference type="SMART" id="SM00291"/>
    </source>
</evidence>
<feature type="domain" description="ZZ-type" evidence="5">
    <location>
        <begin position="327"/>
        <end position="371"/>
    </location>
</feature>
<dbReference type="RefSeq" id="XP_001016367.1">
    <property type="nucleotide sequence ID" value="XM_001016367.1"/>
</dbReference>
<dbReference type="HOGENOM" id="CLU_500136_0_0_1"/>
<evidence type="ECO:0000313" key="7">
    <source>
        <dbReference type="Proteomes" id="UP000009168"/>
    </source>
</evidence>
<evidence type="ECO:0000256" key="4">
    <source>
        <dbReference type="SAM" id="Coils"/>
    </source>
</evidence>
<dbReference type="EMBL" id="GG662699">
    <property type="protein sequence ID" value="EAR96122.1"/>
    <property type="molecule type" value="Genomic_DNA"/>
</dbReference>
<keyword evidence="2" id="KW-0863">Zinc-finger</keyword>
<reference evidence="7" key="1">
    <citation type="journal article" date="2006" name="PLoS Biol.">
        <title>Macronuclear genome sequence of the ciliate Tetrahymena thermophila, a model eukaryote.</title>
        <authorList>
            <person name="Eisen J.A."/>
            <person name="Coyne R.S."/>
            <person name="Wu M."/>
            <person name="Wu D."/>
            <person name="Thiagarajan M."/>
            <person name="Wortman J.R."/>
            <person name="Badger J.H."/>
            <person name="Ren Q."/>
            <person name="Amedeo P."/>
            <person name="Jones K.M."/>
            <person name="Tallon L.J."/>
            <person name="Delcher A.L."/>
            <person name="Salzberg S.L."/>
            <person name="Silva J.C."/>
            <person name="Haas B.J."/>
            <person name="Majoros W.H."/>
            <person name="Farzad M."/>
            <person name="Carlton J.M."/>
            <person name="Smith R.K. Jr."/>
            <person name="Garg J."/>
            <person name="Pearlman R.E."/>
            <person name="Karrer K.M."/>
            <person name="Sun L."/>
            <person name="Manning G."/>
            <person name="Elde N.C."/>
            <person name="Turkewitz A.P."/>
            <person name="Asai D.J."/>
            <person name="Wilkes D.E."/>
            <person name="Wang Y."/>
            <person name="Cai H."/>
            <person name="Collins K."/>
            <person name="Stewart B.A."/>
            <person name="Lee S.R."/>
            <person name="Wilamowska K."/>
            <person name="Weinberg Z."/>
            <person name="Ruzzo W.L."/>
            <person name="Wloga D."/>
            <person name="Gaertig J."/>
            <person name="Frankel J."/>
            <person name="Tsao C.-C."/>
            <person name="Gorovsky M.A."/>
            <person name="Keeling P.J."/>
            <person name="Waller R.F."/>
            <person name="Patron N.J."/>
            <person name="Cherry J.M."/>
            <person name="Stover N.A."/>
            <person name="Krieger C.J."/>
            <person name="del Toro C."/>
            <person name="Ryder H.F."/>
            <person name="Williamson S.C."/>
            <person name="Barbeau R.A."/>
            <person name="Hamilton E.P."/>
            <person name="Orias E."/>
        </authorList>
    </citation>
    <scope>NUCLEOTIDE SEQUENCE [LARGE SCALE GENOMIC DNA]</scope>
    <source>
        <strain evidence="7">SB210</strain>
    </source>
</reference>
<evidence type="ECO:0000313" key="6">
    <source>
        <dbReference type="EMBL" id="EAR96122.1"/>
    </source>
</evidence>
<evidence type="ECO:0000256" key="3">
    <source>
        <dbReference type="ARBA" id="ARBA00022833"/>
    </source>
</evidence>
<keyword evidence="1" id="KW-0479">Metal-binding</keyword>
<dbReference type="KEGG" id="tet:TTHERM_00128860"/>
<sequence>MEIAYSQVIQKKCFKHKNQNVSFLKINSEMNDCKLICSLCLNKIEGKFHIFDINQILNHDNVILPYWPLTKTDNDQDEILQIVQDLESQEQLSRISEMFKKLRSTFDYEVENLEKRFLNFRVDNILQKFYLGYKQAAQFEQLTNLLKEELDQKSQQQNVSEKLQKFIKSQNENNQVENLFQDLREFHKKQELSIDTLNQINKQLAFIFKNPFEIKYLQEQITLNNTETQSPQDTIELSSQISTQLIEEYKQELNILKNENNNLLQSLNDLQRICDSNQKSFNNLKEEYQNEGIALINNIDYYFKSESIKFNLHDHPLILTSVCQGNNKSAAFCSACGKKDILFSWHCQQCKYDICQICSSKNKFPQHMHELKLTTIPQRKYKGYTQCDICDDNHINVSWHCNQCKYDMCQTCSEKDQIFFQRTEQNIVNKNIFMNNIMRNFPLDIHQLKLTDSSQRNQGINSCNICNQRIIKYAWYCSECNNDICLSCSEKFKKFPQHCHELLFTNSSQRKYIYGAGCDNCQKVDLEYTWHCSLCQYDLCEKCCN</sequence>
<dbReference type="SMART" id="SM00291">
    <property type="entry name" value="ZnF_ZZ"/>
    <property type="match status" value="3"/>
</dbReference>
<dbReference type="Proteomes" id="UP000009168">
    <property type="component" value="Unassembled WGS sequence"/>
</dbReference>
<protein>
    <submittedName>
        <fullName evidence="6">C1-like domain protein</fullName>
    </submittedName>
</protein>
<dbReference type="Gene3D" id="3.30.60.90">
    <property type="match status" value="2"/>
</dbReference>
<feature type="coiled-coil region" evidence="4">
    <location>
        <begin position="239"/>
        <end position="287"/>
    </location>
</feature>
<evidence type="ECO:0000256" key="1">
    <source>
        <dbReference type="ARBA" id="ARBA00022723"/>
    </source>
</evidence>
<dbReference type="GeneID" id="7839729"/>
<dbReference type="GO" id="GO:0008270">
    <property type="term" value="F:zinc ion binding"/>
    <property type="evidence" value="ECO:0007669"/>
    <property type="project" value="UniProtKB-KW"/>
</dbReference>
<accession>I7MED4</accession>
<dbReference type="InParanoid" id="I7MED4"/>
<keyword evidence="7" id="KW-1185">Reference proteome</keyword>
<gene>
    <name evidence="6" type="ORF">TTHERM_00128860</name>
</gene>